<protein>
    <submittedName>
        <fullName evidence="1">Uncharacterized protein</fullName>
    </submittedName>
</protein>
<name>A0A2I2ZJK6_GORGO</name>
<keyword evidence="2" id="KW-1185">Reference proteome</keyword>
<evidence type="ECO:0000313" key="1">
    <source>
        <dbReference type="Ensembl" id="ENSGGOP00000047411.1"/>
    </source>
</evidence>
<dbReference type="GeneTree" id="ENSGT00910000147103"/>
<evidence type="ECO:0000313" key="2">
    <source>
        <dbReference type="Proteomes" id="UP000001519"/>
    </source>
</evidence>
<accession>A0A2I2ZJK6</accession>
<proteinExistence type="predicted"/>
<dbReference type="Bgee" id="ENSGGOG00000040413">
    <property type="expression patterns" value="Expressed in liver and 6 other cell types or tissues"/>
</dbReference>
<reference evidence="1" key="4">
    <citation type="submission" date="2025-09" db="UniProtKB">
        <authorList>
            <consortium name="Ensembl"/>
        </authorList>
    </citation>
    <scope>IDENTIFICATION</scope>
</reference>
<sequence>MRNIPRRLAENMQQPLFSSCPSLMRAFEVTSAGHPDQLCSYSQNQVLFIAMVMKGAPCKSLEGHMFTDCQLWRVM</sequence>
<dbReference type="EMBL" id="CABD030035932">
    <property type="status" value="NOT_ANNOTATED_CDS"/>
    <property type="molecule type" value="Genomic_DNA"/>
</dbReference>
<reference evidence="2" key="1">
    <citation type="submission" date="2011-05" db="EMBL/GenBank/DDBJ databases">
        <title>Insights into the evolution of the great apes provided by the gorilla genome.</title>
        <authorList>
            <person name="Scally A."/>
        </authorList>
    </citation>
    <scope>NUCLEOTIDE SEQUENCE [LARGE SCALE GENOMIC DNA]</scope>
</reference>
<dbReference type="InParanoid" id="A0A2I2ZJK6"/>
<dbReference type="Ensembl" id="ENSGGOT00000046329.1">
    <property type="protein sequence ID" value="ENSGGOP00000047411.1"/>
    <property type="gene ID" value="ENSGGOG00000040413.1"/>
</dbReference>
<dbReference type="OMA" id="LEGHMFR"/>
<dbReference type="AlphaFoldDB" id="A0A2I2ZJK6"/>
<reference evidence="1" key="3">
    <citation type="submission" date="2025-08" db="UniProtKB">
        <authorList>
            <consortium name="Ensembl"/>
        </authorList>
    </citation>
    <scope>IDENTIFICATION</scope>
</reference>
<organism evidence="1 2">
    <name type="scientific">Gorilla gorilla gorilla</name>
    <name type="common">Western lowland gorilla</name>
    <dbReference type="NCBI Taxonomy" id="9595"/>
    <lineage>
        <taxon>Eukaryota</taxon>
        <taxon>Metazoa</taxon>
        <taxon>Chordata</taxon>
        <taxon>Craniata</taxon>
        <taxon>Vertebrata</taxon>
        <taxon>Euteleostomi</taxon>
        <taxon>Mammalia</taxon>
        <taxon>Eutheria</taxon>
        <taxon>Euarchontoglires</taxon>
        <taxon>Primates</taxon>
        <taxon>Haplorrhini</taxon>
        <taxon>Catarrhini</taxon>
        <taxon>Hominidae</taxon>
        <taxon>Gorilla</taxon>
    </lineage>
</organism>
<dbReference type="Proteomes" id="UP000001519">
    <property type="component" value="Chromosome 5"/>
</dbReference>
<reference evidence="1 2" key="2">
    <citation type="journal article" date="2012" name="Nature">
        <title>Insights into hominid evolution from the gorilla genome sequence.</title>
        <authorList>
            <person name="Scally A."/>
            <person name="Dutheil J.Y."/>
            <person name="Hillier L.W."/>
            <person name="Jordan G.E."/>
            <person name="Goodhead I."/>
            <person name="Herrero J."/>
            <person name="Hobolth A."/>
            <person name="Lappalainen T."/>
            <person name="Mailund T."/>
            <person name="Marques-Bonet T."/>
            <person name="McCarthy S."/>
            <person name="Montgomery S.H."/>
            <person name="Schwalie P.C."/>
            <person name="Tang Y.A."/>
            <person name="Ward M.C."/>
            <person name="Xue Y."/>
            <person name="Yngvadottir B."/>
            <person name="Alkan C."/>
            <person name="Andersen L.N."/>
            <person name="Ayub Q."/>
            <person name="Ball E.V."/>
            <person name="Beal K."/>
            <person name="Bradley B.J."/>
            <person name="Chen Y."/>
            <person name="Clee C.M."/>
            <person name="Fitzgerald S."/>
            <person name="Graves T.A."/>
            <person name="Gu Y."/>
            <person name="Heath P."/>
            <person name="Heger A."/>
            <person name="Karakoc E."/>
            <person name="Kolb-Kokocinski A."/>
            <person name="Laird G.K."/>
            <person name="Lunter G."/>
            <person name="Meader S."/>
            <person name="Mort M."/>
            <person name="Mullikin J.C."/>
            <person name="Munch K."/>
            <person name="O'Connor T.D."/>
            <person name="Phillips A.D."/>
            <person name="Prado-Martinez J."/>
            <person name="Rogers A.S."/>
            <person name="Sajjadian S."/>
            <person name="Schmidt D."/>
            <person name="Shaw K."/>
            <person name="Simpson J.T."/>
            <person name="Stenson P.D."/>
            <person name="Turner D.J."/>
            <person name="Vigilant L."/>
            <person name="Vilella A.J."/>
            <person name="Whitener W."/>
            <person name="Zhu B."/>
            <person name="Cooper D.N."/>
            <person name="de Jong P."/>
            <person name="Dermitzakis E.T."/>
            <person name="Eichler E.E."/>
            <person name="Flicek P."/>
            <person name="Goldman N."/>
            <person name="Mundy N.I."/>
            <person name="Ning Z."/>
            <person name="Odom D.T."/>
            <person name="Ponting C.P."/>
            <person name="Quail M.A."/>
            <person name="Ryder O.A."/>
            <person name="Searle S.M."/>
            <person name="Warren W.C."/>
            <person name="Wilson R.K."/>
            <person name="Schierup M.H."/>
            <person name="Rogers J."/>
            <person name="Tyler-Smith C."/>
            <person name="Durbin R."/>
        </authorList>
    </citation>
    <scope>NUCLEOTIDE SEQUENCE [LARGE SCALE GENOMIC DNA]</scope>
</reference>